<proteinExistence type="predicted"/>
<evidence type="ECO:0000313" key="2">
    <source>
        <dbReference type="Proteomes" id="UP000515450"/>
    </source>
</evidence>
<sequence>MKRIYENFLKIAIVAFLCVTAFTGCKKEEVAPSEVSQAELATVSVSELVDYLANSINVKKSDVTYDAKTQQFKLWGVDQVSREKLIEMFNNSKKLR</sequence>
<dbReference type="RefSeq" id="WP_153845009.1">
    <property type="nucleotide sequence ID" value="NZ_CP058555.1"/>
</dbReference>
<name>A0A7G5E3K3_9SPHI</name>
<reference evidence="1 2" key="1">
    <citation type="journal article" date="2020" name="G3 (Bethesda)">
        <title>CeMbio - The Caenorhabditis elegans Microbiome Resource.</title>
        <authorList>
            <person name="Dirksen P."/>
            <person name="Assie A."/>
            <person name="Zimmermann J."/>
            <person name="Zhang F."/>
            <person name="Tietje A.M."/>
            <person name="Marsh S.A."/>
            <person name="Felix M.A."/>
            <person name="Shapira M."/>
            <person name="Kaleta C."/>
            <person name="Schulenburg H."/>
            <person name="Samuel B."/>
        </authorList>
    </citation>
    <scope>NUCLEOTIDE SEQUENCE [LARGE SCALE GENOMIC DNA]</scope>
    <source>
        <strain evidence="1 2">BIGb0170</strain>
    </source>
</reference>
<gene>
    <name evidence="1" type="ORF">HS960_13365</name>
</gene>
<organism evidence="1 2">
    <name type="scientific">Sphingobacterium paramultivorum</name>
    <dbReference type="NCBI Taxonomy" id="2886510"/>
    <lineage>
        <taxon>Bacteria</taxon>
        <taxon>Pseudomonadati</taxon>
        <taxon>Bacteroidota</taxon>
        <taxon>Sphingobacteriia</taxon>
        <taxon>Sphingobacteriales</taxon>
        <taxon>Sphingobacteriaceae</taxon>
        <taxon>Sphingobacterium</taxon>
    </lineage>
</organism>
<evidence type="ECO:0000313" key="1">
    <source>
        <dbReference type="EMBL" id="QMV68578.1"/>
    </source>
</evidence>
<keyword evidence="2" id="KW-1185">Reference proteome</keyword>
<dbReference type="Proteomes" id="UP000515450">
    <property type="component" value="Chromosome"/>
</dbReference>
<dbReference type="PROSITE" id="PS51257">
    <property type="entry name" value="PROKAR_LIPOPROTEIN"/>
    <property type="match status" value="1"/>
</dbReference>
<accession>A0A7G5E3K3</accession>
<protein>
    <submittedName>
        <fullName evidence="1">Uncharacterized protein</fullName>
    </submittedName>
</protein>
<dbReference type="EMBL" id="CP058555">
    <property type="protein sequence ID" value="QMV68578.1"/>
    <property type="molecule type" value="Genomic_DNA"/>
</dbReference>
<dbReference type="AlphaFoldDB" id="A0A7G5E3K3"/>